<dbReference type="STRING" id="488538.SAR116_0804"/>
<dbReference type="GO" id="GO:0032259">
    <property type="term" value="P:methylation"/>
    <property type="evidence" value="ECO:0007669"/>
    <property type="project" value="UniProtKB-KW"/>
</dbReference>
<accession>D5BS00</accession>
<evidence type="ECO:0000313" key="4">
    <source>
        <dbReference type="Proteomes" id="UP000007460"/>
    </source>
</evidence>
<sequence>MVISLNGSFYFFLSRAFEEVMSEDVVDIRKRIEEIRNEVSSASVSQREEPRSRSVGNIAELAVAQATAQPQYENSTAQEVTSPAPQEVPQNDTKSALDSALQMPAFTLNVKNQVSNKTLLAFCVIQTLSNIAVIGVLMWKLG</sequence>
<dbReference type="HOGENOM" id="CLU_1814226_0_0_5"/>
<keyword evidence="3" id="KW-0808">Transferase</keyword>
<dbReference type="AlphaFoldDB" id="D5BS00"/>
<evidence type="ECO:0000313" key="3">
    <source>
        <dbReference type="EMBL" id="ADE39047.1"/>
    </source>
</evidence>
<dbReference type="Proteomes" id="UP000007460">
    <property type="component" value="Chromosome"/>
</dbReference>
<protein>
    <submittedName>
        <fullName evidence="3">Putative uroporphyrin-III C-methyltransferase</fullName>
    </submittedName>
</protein>
<reference evidence="3 4" key="1">
    <citation type="journal article" date="2010" name="J. Bacteriol.">
        <title>Complete genome sequence of "Candidatus Puniceispirillum marinum" IMCC1322, a representative of the SAR116 clade in the Alphaproteobacteria.</title>
        <authorList>
            <person name="Oh H.M."/>
            <person name="Kwon K.K."/>
            <person name="Kang I."/>
            <person name="Kang S.G."/>
            <person name="Lee J.H."/>
            <person name="Kim S.J."/>
            <person name="Cho J.C."/>
        </authorList>
    </citation>
    <scope>NUCLEOTIDE SEQUENCE [LARGE SCALE GENOMIC DNA]</scope>
    <source>
        <strain evidence="3 4">IMCC1322</strain>
    </source>
</reference>
<organism evidence="3 4">
    <name type="scientific">Puniceispirillum marinum (strain IMCC1322)</name>
    <dbReference type="NCBI Taxonomy" id="488538"/>
    <lineage>
        <taxon>Bacteria</taxon>
        <taxon>Pseudomonadati</taxon>
        <taxon>Pseudomonadota</taxon>
        <taxon>Alphaproteobacteria</taxon>
        <taxon>Candidatus Puniceispirillales</taxon>
        <taxon>Candidatus Puniceispirillaceae</taxon>
        <taxon>Candidatus Puniceispirillum</taxon>
    </lineage>
</organism>
<dbReference type="KEGG" id="apb:SAR116_0804"/>
<keyword evidence="3" id="KW-0489">Methyltransferase</keyword>
<name>D5BS00_PUNMI</name>
<gene>
    <name evidence="3" type="ordered locus">SAR116_0804</name>
</gene>
<keyword evidence="4" id="KW-1185">Reference proteome</keyword>
<keyword evidence="2" id="KW-1133">Transmembrane helix</keyword>
<keyword evidence="2" id="KW-0472">Membrane</keyword>
<dbReference type="EMBL" id="CP001751">
    <property type="protein sequence ID" value="ADE39047.1"/>
    <property type="molecule type" value="Genomic_DNA"/>
</dbReference>
<evidence type="ECO:0000256" key="2">
    <source>
        <dbReference type="SAM" id="Phobius"/>
    </source>
</evidence>
<feature type="transmembrane region" description="Helical" evidence="2">
    <location>
        <begin position="119"/>
        <end position="139"/>
    </location>
</feature>
<evidence type="ECO:0000256" key="1">
    <source>
        <dbReference type="SAM" id="MobiDB-lite"/>
    </source>
</evidence>
<feature type="region of interest" description="Disordered" evidence="1">
    <location>
        <begin position="69"/>
        <end position="95"/>
    </location>
</feature>
<keyword evidence="2" id="KW-0812">Transmembrane</keyword>
<dbReference type="GO" id="GO:0008168">
    <property type="term" value="F:methyltransferase activity"/>
    <property type="evidence" value="ECO:0007669"/>
    <property type="project" value="UniProtKB-KW"/>
</dbReference>
<proteinExistence type="predicted"/>